<sequence>MKKKWEKIKIRLAIVICILTIISTVWVLISRLEGKPPEVLTRGLSEAIRASQDIAVSVSDPDSGLRSIRITLLRGRTESVLYEKTFSAGNFLTGLLTGGISMKRTFS</sequence>
<keyword evidence="1" id="KW-0472">Membrane</keyword>
<keyword evidence="1" id="KW-0812">Transmembrane</keyword>
<gene>
    <name evidence="2" type="ORF">DENIS_3604</name>
</gene>
<reference evidence="3" key="1">
    <citation type="submission" date="2017-11" db="EMBL/GenBank/DDBJ databases">
        <authorList>
            <person name="Watanabe M."/>
            <person name="Kojima H."/>
        </authorList>
    </citation>
    <scope>NUCLEOTIDE SEQUENCE [LARGE SCALE GENOMIC DNA]</scope>
    <source>
        <strain evidence="3">Tokyo 01</strain>
    </source>
</reference>
<protein>
    <submittedName>
        <fullName evidence="2">M23 family peptidase</fullName>
    </submittedName>
</protein>
<evidence type="ECO:0000313" key="3">
    <source>
        <dbReference type="Proteomes" id="UP000288096"/>
    </source>
</evidence>
<dbReference type="Proteomes" id="UP000288096">
    <property type="component" value="Unassembled WGS sequence"/>
</dbReference>
<name>A0A401G084_9BACT</name>
<keyword evidence="3" id="KW-1185">Reference proteome</keyword>
<reference evidence="3" key="2">
    <citation type="submission" date="2019-01" db="EMBL/GenBank/DDBJ databases">
        <title>Genome sequence of Desulfonema ishimotonii strain Tokyo 01.</title>
        <authorList>
            <person name="Fukui M."/>
        </authorList>
    </citation>
    <scope>NUCLEOTIDE SEQUENCE [LARGE SCALE GENOMIC DNA]</scope>
    <source>
        <strain evidence="3">Tokyo 01</strain>
    </source>
</reference>
<feature type="transmembrane region" description="Helical" evidence="1">
    <location>
        <begin position="12"/>
        <end position="29"/>
    </location>
</feature>
<comment type="caution">
    <text evidence="2">The sequence shown here is derived from an EMBL/GenBank/DDBJ whole genome shotgun (WGS) entry which is preliminary data.</text>
</comment>
<proteinExistence type="predicted"/>
<dbReference type="EMBL" id="BEXT01000001">
    <property type="protein sequence ID" value="GBC62631.1"/>
    <property type="molecule type" value="Genomic_DNA"/>
</dbReference>
<accession>A0A401G084</accession>
<keyword evidence="1" id="KW-1133">Transmembrane helix</keyword>
<organism evidence="2 3">
    <name type="scientific">Desulfonema ishimotonii</name>
    <dbReference type="NCBI Taxonomy" id="45657"/>
    <lineage>
        <taxon>Bacteria</taxon>
        <taxon>Pseudomonadati</taxon>
        <taxon>Thermodesulfobacteriota</taxon>
        <taxon>Desulfobacteria</taxon>
        <taxon>Desulfobacterales</taxon>
        <taxon>Desulfococcaceae</taxon>
        <taxon>Desulfonema</taxon>
    </lineage>
</organism>
<dbReference type="AlphaFoldDB" id="A0A401G084"/>
<evidence type="ECO:0000313" key="2">
    <source>
        <dbReference type="EMBL" id="GBC62631.1"/>
    </source>
</evidence>
<dbReference type="RefSeq" id="WP_124329788.1">
    <property type="nucleotide sequence ID" value="NZ_BEXT01000001.1"/>
</dbReference>
<evidence type="ECO:0000256" key="1">
    <source>
        <dbReference type="SAM" id="Phobius"/>
    </source>
</evidence>